<organism evidence="2 3">
    <name type="scientific">Leifsonella bigeumensis</name>
    <dbReference type="NCBI Taxonomy" id="433643"/>
    <lineage>
        <taxon>Bacteria</taxon>
        <taxon>Bacillati</taxon>
        <taxon>Actinomycetota</taxon>
        <taxon>Actinomycetes</taxon>
        <taxon>Micrococcales</taxon>
        <taxon>Microbacteriaceae</taxon>
        <taxon>Leifsonella</taxon>
    </lineage>
</organism>
<comment type="caution">
    <text evidence="2">The sequence shown here is derived from an EMBL/GenBank/DDBJ whole genome shotgun (WGS) entry which is preliminary data.</text>
</comment>
<dbReference type="InterPro" id="IPR037523">
    <property type="entry name" value="VOC_core"/>
</dbReference>
<dbReference type="EMBL" id="BAABAE010000001">
    <property type="protein sequence ID" value="GAA3727571.1"/>
    <property type="molecule type" value="Genomic_DNA"/>
</dbReference>
<keyword evidence="3" id="KW-1185">Reference proteome</keyword>
<feature type="domain" description="VOC" evidence="1">
    <location>
        <begin position="1"/>
        <end position="106"/>
    </location>
</feature>
<evidence type="ECO:0000313" key="2">
    <source>
        <dbReference type="EMBL" id="GAA3727571.1"/>
    </source>
</evidence>
<dbReference type="InterPro" id="IPR029068">
    <property type="entry name" value="Glyas_Bleomycin-R_OHBP_Dase"/>
</dbReference>
<dbReference type="SUPFAM" id="SSF54593">
    <property type="entry name" value="Glyoxalase/Bleomycin resistance protein/Dihydroxybiphenyl dioxygenase"/>
    <property type="match status" value="1"/>
</dbReference>
<gene>
    <name evidence="2" type="ORF">GCM10022239_00510</name>
</gene>
<dbReference type="Gene3D" id="3.10.180.10">
    <property type="entry name" value="2,3-Dihydroxybiphenyl 1,2-Dioxygenase, domain 1"/>
    <property type="match status" value="1"/>
</dbReference>
<proteinExistence type="predicted"/>
<dbReference type="CDD" id="cd06587">
    <property type="entry name" value="VOC"/>
    <property type="match status" value="1"/>
</dbReference>
<sequence>MEDSVEAADFYATVLGLPVTREPGAAVVQVGATTLTLRHNPETRGVHHLAFTIPSNKFDAAKRWVSQRAEVMSRGGEDEFEYDAGWNARSFYFAGPNGSVLEFIIRRDLGNAVDGDFGSGDLLCVSEVGVAVPDVLATAGMLAAEAGVEPYGLEPRDRFAPVGDIDGLVILVSPDRTWFPAEDRLSAESRILIDAVGDRPGDFALGSESVLSIRSE</sequence>
<accession>A0ABP7EY33</accession>
<dbReference type="PROSITE" id="PS51819">
    <property type="entry name" value="VOC"/>
    <property type="match status" value="1"/>
</dbReference>
<reference evidence="3" key="1">
    <citation type="journal article" date="2019" name="Int. J. Syst. Evol. Microbiol.">
        <title>The Global Catalogue of Microorganisms (GCM) 10K type strain sequencing project: providing services to taxonomists for standard genome sequencing and annotation.</title>
        <authorList>
            <consortium name="The Broad Institute Genomics Platform"/>
            <consortium name="The Broad Institute Genome Sequencing Center for Infectious Disease"/>
            <person name="Wu L."/>
            <person name="Ma J."/>
        </authorList>
    </citation>
    <scope>NUCLEOTIDE SEQUENCE [LARGE SCALE GENOMIC DNA]</scope>
    <source>
        <strain evidence="3">JCM 16949</strain>
    </source>
</reference>
<evidence type="ECO:0000259" key="1">
    <source>
        <dbReference type="PROSITE" id="PS51819"/>
    </source>
</evidence>
<evidence type="ECO:0000313" key="3">
    <source>
        <dbReference type="Proteomes" id="UP001501004"/>
    </source>
</evidence>
<protein>
    <recommendedName>
        <fullName evidence="1">VOC domain-containing protein</fullName>
    </recommendedName>
</protein>
<name>A0ABP7EY33_9MICO</name>
<dbReference type="Proteomes" id="UP001501004">
    <property type="component" value="Unassembled WGS sequence"/>
</dbReference>